<dbReference type="Gene3D" id="3.40.50.2000">
    <property type="entry name" value="Glycogen Phosphorylase B"/>
    <property type="match status" value="2"/>
</dbReference>
<proteinExistence type="predicted"/>
<reference evidence="4" key="1">
    <citation type="journal article" date="2019" name="Int. J. Syst. Evol. Microbiol.">
        <title>The Global Catalogue of Microorganisms (GCM) 10K type strain sequencing project: providing services to taxonomists for standard genome sequencing and annotation.</title>
        <authorList>
            <consortium name="The Broad Institute Genomics Platform"/>
            <consortium name="The Broad Institute Genome Sequencing Center for Infectious Disease"/>
            <person name="Wu L."/>
            <person name="Ma J."/>
        </authorList>
    </citation>
    <scope>NUCLEOTIDE SEQUENCE [LARGE SCALE GENOMIC DNA]</scope>
    <source>
        <strain evidence="4">JCM 31921</strain>
    </source>
</reference>
<dbReference type="Pfam" id="PF13439">
    <property type="entry name" value="Glyco_transf_4"/>
    <property type="match status" value="1"/>
</dbReference>
<comment type="caution">
    <text evidence="3">The sequence shown here is derived from an EMBL/GenBank/DDBJ whole genome shotgun (WGS) entry which is preliminary data.</text>
</comment>
<dbReference type="RefSeq" id="WP_344826516.1">
    <property type="nucleotide sequence ID" value="NZ_BAABEZ010000022.1"/>
</dbReference>
<dbReference type="InterPro" id="IPR050194">
    <property type="entry name" value="Glycosyltransferase_grp1"/>
</dbReference>
<accession>A0ABP8MWP3</accession>
<keyword evidence="4" id="KW-1185">Reference proteome</keyword>
<dbReference type="PANTHER" id="PTHR45947:SF3">
    <property type="entry name" value="SULFOQUINOVOSYL TRANSFERASE SQD2"/>
    <property type="match status" value="1"/>
</dbReference>
<sequence>MKSIAQLRIVANIFAIMKIGIVCYPTFGGSGVLATELGMALSEKGHEVHFITYQQPVRLHFHPNVYYHEVSVPSYPLFDFLPYETVLTGTLVDVISNNDLDVLHVHYAIPHASAAYFAMQILKKQGKDIPFITTLHGTDITLVGRDPKYMPVVNFSMNESTAITAVSENLKQETYRFFDIQKDIKVITNFVDTQRFQHLDKEHFKKMLAPEGERILAHVSNFRKVKRVEDVIRVFASVRKQMPCKLLMIGDGPERPSAEELCRHLNICHDTRFLGKQEQVDEILSITDLFILPSEYESFGLAALEAMACGVPVISTNTGGLPEINIPGKTGFLSNVGDIDNMAKGAVSILKDTETLNQFKANALEHSANFDRDKIVPVYEQLYKETIAAYHAQKQTTVLS</sequence>
<dbReference type="Proteomes" id="UP001501410">
    <property type="component" value="Unassembled WGS sequence"/>
</dbReference>
<dbReference type="InterPro" id="IPR001296">
    <property type="entry name" value="Glyco_trans_1"/>
</dbReference>
<feature type="domain" description="Glycosyltransferase subfamily 4-like N-terminal" evidence="2">
    <location>
        <begin position="27"/>
        <end position="195"/>
    </location>
</feature>
<name>A0ABP8MWP3_9BACT</name>
<dbReference type="PANTHER" id="PTHR45947">
    <property type="entry name" value="SULFOQUINOVOSYL TRANSFERASE SQD2"/>
    <property type="match status" value="1"/>
</dbReference>
<dbReference type="NCBIfam" id="TIGR03999">
    <property type="entry name" value="thiol_BshA"/>
    <property type="match status" value="1"/>
</dbReference>
<dbReference type="SUPFAM" id="SSF53756">
    <property type="entry name" value="UDP-Glycosyltransferase/glycogen phosphorylase"/>
    <property type="match status" value="1"/>
</dbReference>
<evidence type="ECO:0000259" key="1">
    <source>
        <dbReference type="Pfam" id="PF00534"/>
    </source>
</evidence>
<dbReference type="Pfam" id="PF00534">
    <property type="entry name" value="Glycos_transf_1"/>
    <property type="match status" value="1"/>
</dbReference>
<dbReference type="InterPro" id="IPR023881">
    <property type="entry name" value="Thiol_BshA"/>
</dbReference>
<dbReference type="InterPro" id="IPR028098">
    <property type="entry name" value="Glyco_trans_4-like_N"/>
</dbReference>
<dbReference type="EMBL" id="BAABEZ010000022">
    <property type="protein sequence ID" value="GAA4456088.1"/>
    <property type="molecule type" value="Genomic_DNA"/>
</dbReference>
<gene>
    <name evidence="3" type="primary">bshA</name>
    <name evidence="3" type="ORF">GCM10023092_20830</name>
</gene>
<protein>
    <submittedName>
        <fullName evidence="3">N-acetyl-alpha-D-glucosaminyl L-malate synthase BshA</fullName>
    </submittedName>
</protein>
<feature type="domain" description="Glycosyl transferase family 1" evidence="1">
    <location>
        <begin position="201"/>
        <end position="364"/>
    </location>
</feature>
<evidence type="ECO:0000313" key="3">
    <source>
        <dbReference type="EMBL" id="GAA4456088.1"/>
    </source>
</evidence>
<evidence type="ECO:0000259" key="2">
    <source>
        <dbReference type="Pfam" id="PF13439"/>
    </source>
</evidence>
<evidence type="ECO:0000313" key="4">
    <source>
        <dbReference type="Proteomes" id="UP001501410"/>
    </source>
</evidence>
<organism evidence="3 4">
    <name type="scientific">Rurimicrobium arvi</name>
    <dbReference type="NCBI Taxonomy" id="2049916"/>
    <lineage>
        <taxon>Bacteria</taxon>
        <taxon>Pseudomonadati</taxon>
        <taxon>Bacteroidota</taxon>
        <taxon>Chitinophagia</taxon>
        <taxon>Chitinophagales</taxon>
        <taxon>Chitinophagaceae</taxon>
        <taxon>Rurimicrobium</taxon>
    </lineage>
</organism>